<evidence type="ECO:0000313" key="9">
    <source>
        <dbReference type="Proteomes" id="UP001230654"/>
    </source>
</evidence>
<comment type="caution">
    <text evidence="8">The sequence shown here is derived from an EMBL/GenBank/DDBJ whole genome shotgun (WGS) entry which is preliminary data.</text>
</comment>
<dbReference type="RefSeq" id="WP_307163608.1">
    <property type="nucleotide sequence ID" value="NZ_JAUSWV010000002.1"/>
</dbReference>
<dbReference type="PROSITE" id="PS00197">
    <property type="entry name" value="2FE2S_FER_1"/>
    <property type="match status" value="1"/>
</dbReference>
<evidence type="ECO:0000256" key="5">
    <source>
        <dbReference type="ARBA" id="ARBA00023014"/>
    </source>
</evidence>
<keyword evidence="5" id="KW-0411">Iron-sulfur</keyword>
<feature type="compositionally biased region" description="Low complexity" evidence="6">
    <location>
        <begin position="360"/>
        <end position="375"/>
    </location>
</feature>
<feature type="compositionally biased region" description="Basic and acidic residues" evidence="6">
    <location>
        <begin position="342"/>
        <end position="359"/>
    </location>
</feature>
<keyword evidence="3" id="KW-0560">Oxidoreductase</keyword>
<sequence>MSDDQHGPGHGQEDGQGRGAPQGGGRWDPLPQGDYDDGATAFVKLPEGGIDAFLAARGDSPLAAPGHGYVPPQIAVAPPTDGTGPWAAPAGGSDWPVAQDTPQTVGDDRFTYHPGATGQWAFEDTSGESGAPRPAPGHDVTGQWSIPVAGGDLPDESGEFTTSSLVEQWGGTPPSTLPGGASAPWATEPAGPADHGVTDHGVTDQAWGQRTDEAHTAVRPATEESAFGQAPERGPMGGEPDRHHPAAEHPAEYTGQHAHPNGTYAPEISAEAYTVAPSGPAETAGRDAQRAAEAEGTAEASGETDYAHEAADEPAEASHGPARPPVEPAPPHGAAHGPAEASEDRSADADAPRDPEAHAAPDTAPPRSAEAAEPAGSDGPADETDDAPAPFHEEHPLAGYVLRVNGSDRPVTDAWIGESLLYVLRERLGLAGAKDGCSQGECGACNVQVDGRLVASCLVPAVTTAGSEIRTVEGLAVDGQASDVQRALARCGAVQCGFCVPGMAMTVHDLLEGNPAPTELEARQALCGNLCRCSGYRGVLRAVQDVVAEREATAAADAETDGDEARIPHQAGPGAGGVHPSAFENPAQPHPHDPAYGQGQDGGQA</sequence>
<dbReference type="InterPro" id="IPR001041">
    <property type="entry name" value="2Fe-2S_ferredoxin-type"/>
</dbReference>
<feature type="compositionally biased region" description="Basic and acidic residues" evidence="6">
    <location>
        <begin position="284"/>
        <end position="293"/>
    </location>
</feature>
<feature type="region of interest" description="Disordered" evidence="6">
    <location>
        <begin position="554"/>
        <end position="605"/>
    </location>
</feature>
<feature type="compositionally biased region" description="Gly residues" evidence="6">
    <location>
        <begin position="17"/>
        <end position="26"/>
    </location>
</feature>
<feature type="compositionally biased region" description="Pro residues" evidence="6">
    <location>
        <begin position="322"/>
        <end position="331"/>
    </location>
</feature>
<keyword evidence="9" id="KW-1185">Reference proteome</keyword>
<dbReference type="Pfam" id="PF00111">
    <property type="entry name" value="Fer2"/>
    <property type="match status" value="1"/>
</dbReference>
<evidence type="ECO:0000256" key="3">
    <source>
        <dbReference type="ARBA" id="ARBA00023002"/>
    </source>
</evidence>
<dbReference type="InterPro" id="IPR036884">
    <property type="entry name" value="2Fe-2S-bd_dom_sf"/>
</dbReference>
<feature type="compositionally biased region" description="Low complexity" evidence="6">
    <location>
        <begin position="294"/>
        <end position="304"/>
    </location>
</feature>
<dbReference type="InterPro" id="IPR006058">
    <property type="entry name" value="2Fe2S_fd_BS"/>
</dbReference>
<evidence type="ECO:0000256" key="2">
    <source>
        <dbReference type="ARBA" id="ARBA00022723"/>
    </source>
</evidence>
<dbReference type="InterPro" id="IPR036010">
    <property type="entry name" value="2Fe-2S_ferredoxin-like_sf"/>
</dbReference>
<accession>A0ABU0NQE1</accession>
<dbReference type="Proteomes" id="UP001230654">
    <property type="component" value="Unassembled WGS sequence"/>
</dbReference>
<gene>
    <name evidence="8" type="ORF">QF030_003512</name>
</gene>
<dbReference type="InterPro" id="IPR051452">
    <property type="entry name" value="Diverse_Oxidoreductases"/>
</dbReference>
<keyword evidence="1" id="KW-0001">2Fe-2S</keyword>
<evidence type="ECO:0000256" key="1">
    <source>
        <dbReference type="ARBA" id="ARBA00022714"/>
    </source>
</evidence>
<feature type="compositionally biased region" description="Basic and acidic residues" evidence="6">
    <location>
        <begin position="239"/>
        <end position="251"/>
    </location>
</feature>
<feature type="compositionally biased region" description="Basic and acidic residues" evidence="6">
    <location>
        <begin position="1"/>
        <end position="16"/>
    </location>
</feature>
<dbReference type="PROSITE" id="PS51085">
    <property type="entry name" value="2FE2S_FER_2"/>
    <property type="match status" value="1"/>
</dbReference>
<reference evidence="8 9" key="1">
    <citation type="submission" date="2023-07" db="EMBL/GenBank/DDBJ databases">
        <title>Comparative genomics of wheat-associated soil bacteria to identify genetic determinants of phenazine resistance.</title>
        <authorList>
            <person name="Mouncey N."/>
        </authorList>
    </citation>
    <scope>NUCLEOTIDE SEQUENCE [LARGE SCALE GENOMIC DNA]</scope>
    <source>
        <strain evidence="8 9">B2I6</strain>
    </source>
</reference>
<dbReference type="Pfam" id="PF01799">
    <property type="entry name" value="Fer2_2"/>
    <property type="match status" value="1"/>
</dbReference>
<dbReference type="EMBL" id="JAUSWV010000002">
    <property type="protein sequence ID" value="MDQ0581334.1"/>
    <property type="molecule type" value="Genomic_DNA"/>
</dbReference>
<proteinExistence type="predicted"/>
<dbReference type="SUPFAM" id="SSF54292">
    <property type="entry name" value="2Fe-2S ferredoxin-like"/>
    <property type="match status" value="1"/>
</dbReference>
<evidence type="ECO:0000313" key="8">
    <source>
        <dbReference type="EMBL" id="MDQ0581334.1"/>
    </source>
</evidence>
<dbReference type="Gene3D" id="1.10.150.120">
    <property type="entry name" value="[2Fe-2S]-binding domain"/>
    <property type="match status" value="1"/>
</dbReference>
<keyword evidence="2" id="KW-0479">Metal-binding</keyword>
<dbReference type="InterPro" id="IPR002888">
    <property type="entry name" value="2Fe-2S-bd"/>
</dbReference>
<evidence type="ECO:0000256" key="6">
    <source>
        <dbReference type="SAM" id="MobiDB-lite"/>
    </source>
</evidence>
<evidence type="ECO:0000256" key="4">
    <source>
        <dbReference type="ARBA" id="ARBA00023004"/>
    </source>
</evidence>
<feature type="region of interest" description="Disordered" evidence="6">
    <location>
        <begin position="58"/>
        <end position="392"/>
    </location>
</feature>
<organism evidence="8 9">
    <name type="scientific">Streptomyces rishiriensis</name>
    <dbReference type="NCBI Taxonomy" id="68264"/>
    <lineage>
        <taxon>Bacteria</taxon>
        <taxon>Bacillati</taxon>
        <taxon>Actinomycetota</taxon>
        <taxon>Actinomycetes</taxon>
        <taxon>Kitasatosporales</taxon>
        <taxon>Streptomycetaceae</taxon>
        <taxon>Streptomyces</taxon>
    </lineage>
</organism>
<dbReference type="PANTHER" id="PTHR44379">
    <property type="entry name" value="OXIDOREDUCTASE WITH IRON-SULFUR SUBUNIT"/>
    <property type="match status" value="1"/>
</dbReference>
<name>A0ABU0NQE1_STRRH</name>
<evidence type="ECO:0000259" key="7">
    <source>
        <dbReference type="PROSITE" id="PS51085"/>
    </source>
</evidence>
<protein>
    <submittedName>
        <fullName evidence="8">Aerobic-type carbon monoxide dehydrogenase small subunit (CoxS/CutS family)</fullName>
    </submittedName>
</protein>
<feature type="domain" description="2Fe-2S ferredoxin-type" evidence="7">
    <location>
        <begin position="398"/>
        <end position="475"/>
    </location>
</feature>
<dbReference type="PANTHER" id="PTHR44379:SF8">
    <property type="entry name" value="XANTHINE DEHYDROGENASE IRON-SULFUR-BINDING SUBUNIT XDHC-RELATED"/>
    <property type="match status" value="1"/>
</dbReference>
<dbReference type="InterPro" id="IPR012675">
    <property type="entry name" value="Beta-grasp_dom_sf"/>
</dbReference>
<dbReference type="SUPFAM" id="SSF47741">
    <property type="entry name" value="CO dehydrogenase ISP C-domain like"/>
    <property type="match status" value="1"/>
</dbReference>
<dbReference type="Gene3D" id="3.10.20.30">
    <property type="match status" value="1"/>
</dbReference>
<keyword evidence="4" id="KW-0408">Iron</keyword>
<feature type="region of interest" description="Disordered" evidence="6">
    <location>
        <begin position="1"/>
        <end position="41"/>
    </location>
</feature>